<accession>A0ABW5C105</accession>
<proteinExistence type="predicted"/>
<protein>
    <recommendedName>
        <fullName evidence="3">Ribbon-helix-helix protein CopG domain-containing protein</fullName>
    </recommendedName>
</protein>
<evidence type="ECO:0008006" key="3">
    <source>
        <dbReference type="Google" id="ProtNLM"/>
    </source>
</evidence>
<dbReference type="Proteomes" id="UP001597318">
    <property type="component" value="Unassembled WGS sequence"/>
</dbReference>
<gene>
    <name evidence="1" type="ORF">ACFSKK_20820</name>
</gene>
<dbReference type="RefSeq" id="WP_121664529.1">
    <property type="nucleotide sequence ID" value="NZ_CP095550.1"/>
</dbReference>
<dbReference type="EMBL" id="JBHUIK010000006">
    <property type="protein sequence ID" value="MFD2216118.1"/>
    <property type="molecule type" value="Genomic_DNA"/>
</dbReference>
<comment type="caution">
    <text evidence="1">The sequence shown here is derived from an EMBL/GenBank/DDBJ whole genome shotgun (WGS) entry which is preliminary data.</text>
</comment>
<organism evidence="1 2">
    <name type="scientific">Metabacillus endolithicus</name>
    <dbReference type="NCBI Taxonomy" id="1535204"/>
    <lineage>
        <taxon>Bacteria</taxon>
        <taxon>Bacillati</taxon>
        <taxon>Bacillota</taxon>
        <taxon>Bacilli</taxon>
        <taxon>Bacillales</taxon>
        <taxon>Bacillaceae</taxon>
        <taxon>Metabacillus</taxon>
    </lineage>
</organism>
<keyword evidence="2" id="KW-1185">Reference proteome</keyword>
<reference evidence="2" key="1">
    <citation type="journal article" date="2019" name="Int. J. Syst. Evol. Microbiol.">
        <title>The Global Catalogue of Microorganisms (GCM) 10K type strain sequencing project: providing services to taxonomists for standard genome sequencing and annotation.</title>
        <authorList>
            <consortium name="The Broad Institute Genomics Platform"/>
            <consortium name="The Broad Institute Genome Sequencing Center for Infectious Disease"/>
            <person name="Wu L."/>
            <person name="Ma J."/>
        </authorList>
    </citation>
    <scope>NUCLEOTIDE SEQUENCE [LARGE SCALE GENOMIC DNA]</scope>
    <source>
        <strain evidence="2">CGMCC 1.15474</strain>
    </source>
</reference>
<evidence type="ECO:0000313" key="1">
    <source>
        <dbReference type="EMBL" id="MFD2216118.1"/>
    </source>
</evidence>
<evidence type="ECO:0000313" key="2">
    <source>
        <dbReference type="Proteomes" id="UP001597318"/>
    </source>
</evidence>
<name>A0ABW5C105_9BACI</name>
<sequence length="129" mass="15521">MKELTFTSYNQFQQFIEHKAMEKAIMKGLHGEELETFKVEFLQRAEKMWKDNECDHWVEKHGYVVINVWKDGVGKRKMSRGRPKKLDSEKYLHSIHVRLDEEAYRKLNQYCEDNNIDVSETIRKLIKSL</sequence>